<accession>A0A0F9DDG1</accession>
<feature type="non-terminal residue" evidence="1">
    <location>
        <position position="1"/>
    </location>
</feature>
<gene>
    <name evidence="1" type="ORF">LCGC14_2501730</name>
</gene>
<proteinExistence type="predicted"/>
<organism evidence="1">
    <name type="scientific">marine sediment metagenome</name>
    <dbReference type="NCBI Taxonomy" id="412755"/>
    <lineage>
        <taxon>unclassified sequences</taxon>
        <taxon>metagenomes</taxon>
        <taxon>ecological metagenomes</taxon>
    </lineage>
</organism>
<protein>
    <submittedName>
        <fullName evidence="1">Uncharacterized protein</fullName>
    </submittedName>
</protein>
<name>A0A0F9DDG1_9ZZZZ</name>
<sequence length="28" mass="3268">ALGPPLGFDLLYQKSYLITEHIQQRPRL</sequence>
<dbReference type="AlphaFoldDB" id="A0A0F9DDG1"/>
<evidence type="ECO:0000313" key="1">
    <source>
        <dbReference type="EMBL" id="KKL15821.1"/>
    </source>
</evidence>
<reference evidence="1" key="1">
    <citation type="journal article" date="2015" name="Nature">
        <title>Complex archaea that bridge the gap between prokaryotes and eukaryotes.</title>
        <authorList>
            <person name="Spang A."/>
            <person name="Saw J.H."/>
            <person name="Jorgensen S.L."/>
            <person name="Zaremba-Niedzwiedzka K."/>
            <person name="Martijn J."/>
            <person name="Lind A.E."/>
            <person name="van Eijk R."/>
            <person name="Schleper C."/>
            <person name="Guy L."/>
            <person name="Ettema T.J."/>
        </authorList>
    </citation>
    <scope>NUCLEOTIDE SEQUENCE</scope>
</reference>
<comment type="caution">
    <text evidence="1">The sequence shown here is derived from an EMBL/GenBank/DDBJ whole genome shotgun (WGS) entry which is preliminary data.</text>
</comment>
<dbReference type="EMBL" id="LAZR01039916">
    <property type="protein sequence ID" value="KKL15821.1"/>
    <property type="molecule type" value="Genomic_DNA"/>
</dbReference>